<evidence type="ECO:0000313" key="3">
    <source>
        <dbReference type="Proteomes" id="UP000738359"/>
    </source>
</evidence>
<name>A0A9P6IY15_MORAP</name>
<proteinExistence type="predicted"/>
<dbReference type="AlphaFoldDB" id="A0A9P6IY15"/>
<dbReference type="InterPro" id="IPR018606">
    <property type="entry name" value="Arb1"/>
</dbReference>
<dbReference type="GO" id="GO:0033167">
    <property type="term" value="C:ARC complex"/>
    <property type="evidence" value="ECO:0007669"/>
    <property type="project" value="InterPro"/>
</dbReference>
<evidence type="ECO:0000313" key="2">
    <source>
        <dbReference type="EMBL" id="KAF9952314.1"/>
    </source>
</evidence>
<organism evidence="2 3">
    <name type="scientific">Mortierella alpina</name>
    <name type="common">Oleaginous fungus</name>
    <name type="synonym">Mortierella renispora</name>
    <dbReference type="NCBI Taxonomy" id="64518"/>
    <lineage>
        <taxon>Eukaryota</taxon>
        <taxon>Fungi</taxon>
        <taxon>Fungi incertae sedis</taxon>
        <taxon>Mucoromycota</taxon>
        <taxon>Mortierellomycotina</taxon>
        <taxon>Mortierellomycetes</taxon>
        <taxon>Mortierellales</taxon>
        <taxon>Mortierellaceae</taxon>
        <taxon>Mortierella</taxon>
    </lineage>
</organism>
<accession>A0A9P6IY15</accession>
<comment type="caution">
    <text evidence="2">The sequence shown here is derived from an EMBL/GenBank/DDBJ whole genome shotgun (WGS) entry which is preliminary data.</text>
</comment>
<protein>
    <submittedName>
        <fullName evidence="2">Uncharacterized protein</fullName>
    </submittedName>
</protein>
<feature type="region of interest" description="Disordered" evidence="1">
    <location>
        <begin position="21"/>
        <end position="50"/>
    </location>
</feature>
<reference evidence="2" key="1">
    <citation type="journal article" date="2020" name="Fungal Divers.">
        <title>Resolving the Mortierellaceae phylogeny through synthesis of multi-gene phylogenetics and phylogenomics.</title>
        <authorList>
            <person name="Vandepol N."/>
            <person name="Liber J."/>
            <person name="Desiro A."/>
            <person name="Na H."/>
            <person name="Kennedy M."/>
            <person name="Barry K."/>
            <person name="Grigoriev I.V."/>
            <person name="Miller A.N."/>
            <person name="O'Donnell K."/>
            <person name="Stajich J.E."/>
            <person name="Bonito G."/>
        </authorList>
    </citation>
    <scope>NUCLEOTIDE SEQUENCE</scope>
    <source>
        <strain evidence="2">CK1249</strain>
    </source>
</reference>
<dbReference type="EMBL" id="JAAAHY010001129">
    <property type="protein sequence ID" value="KAF9952314.1"/>
    <property type="molecule type" value="Genomic_DNA"/>
</dbReference>
<sequence>MDEDELEIIRQQLIQQLMSLELNADTEDSAHTDTENDEELEELEELEGALTSEDWYPWPDKSALERVYELGAVDDSDIYNSGEDAPALAEEIPKGETGEIDAYLPVNPIDDLYAALEDEGVSDIDLAEMPTKKKKKKKKKKNVPAADDDAFEVPVVELEDAKNMYNPDKGADFDFYAWMSIRRRPLCAGTGLRLRQLLTYVVSAFLSSYLLTIGGWHEPVYFEMAPKIVIAFLKYILANRVLPEHEDQIRQALEIAVKARIEAPRCKGFNTLMPDDFNSACSILYVKAYAYDRPPADSAELLERIAGIKDASEVQLVDQNMCHVKIIQIEHGAEEIDSTAAPVSPTASLPNSGLELEVALEALSLESLESASESTAEPVSVAALEAATSASPPASIPHAAPVHDHEFKAYSRLVVEQLDLDCEDQNDGDETKNVFSVYVPRSAASLIAVEGILRGSFYTLSNGVVFARPLMALSSYFIEQDEDILELQK</sequence>
<gene>
    <name evidence="2" type="ORF">BGZ70_000633</name>
</gene>
<feature type="compositionally biased region" description="Acidic residues" evidence="1">
    <location>
        <begin position="35"/>
        <end position="47"/>
    </location>
</feature>
<dbReference type="Pfam" id="PF09692">
    <property type="entry name" value="Arb1"/>
    <property type="match status" value="1"/>
</dbReference>
<keyword evidence="3" id="KW-1185">Reference proteome</keyword>
<dbReference type="Proteomes" id="UP000738359">
    <property type="component" value="Unassembled WGS sequence"/>
</dbReference>
<evidence type="ECO:0000256" key="1">
    <source>
        <dbReference type="SAM" id="MobiDB-lite"/>
    </source>
</evidence>
<dbReference type="GO" id="GO:0031047">
    <property type="term" value="P:regulatory ncRNA-mediated gene silencing"/>
    <property type="evidence" value="ECO:0007669"/>
    <property type="project" value="InterPro"/>
</dbReference>
<dbReference type="OrthoDB" id="435402at2759"/>